<proteinExistence type="predicted"/>
<feature type="compositionally biased region" description="Basic and acidic residues" evidence="4">
    <location>
        <begin position="89"/>
        <end position="98"/>
    </location>
</feature>
<dbReference type="InterPro" id="IPR008971">
    <property type="entry name" value="HSP40/DnaJ_pept-bd"/>
</dbReference>
<dbReference type="SUPFAM" id="SSF49493">
    <property type="entry name" value="HSP40/DnaJ peptide-binding domain"/>
    <property type="match status" value="2"/>
</dbReference>
<evidence type="ECO:0000256" key="2">
    <source>
        <dbReference type="ARBA" id="ARBA00023016"/>
    </source>
</evidence>
<dbReference type="PROSITE" id="PS50076">
    <property type="entry name" value="DNAJ_2"/>
    <property type="match status" value="1"/>
</dbReference>
<evidence type="ECO:0000256" key="3">
    <source>
        <dbReference type="ARBA" id="ARBA00023186"/>
    </source>
</evidence>
<dbReference type="CDD" id="cd10747">
    <property type="entry name" value="DnaJ_C"/>
    <property type="match status" value="1"/>
</dbReference>
<organism evidence="6 7">
    <name type="scientific">Kribbella pittospori</name>
    <dbReference type="NCBI Taxonomy" id="722689"/>
    <lineage>
        <taxon>Bacteria</taxon>
        <taxon>Bacillati</taxon>
        <taxon>Actinomycetota</taxon>
        <taxon>Actinomycetes</taxon>
        <taxon>Propionibacteriales</taxon>
        <taxon>Kribbellaceae</taxon>
        <taxon>Kribbella</taxon>
    </lineage>
</organism>
<dbReference type="OrthoDB" id="9779889at2"/>
<dbReference type="PRINTS" id="PR00625">
    <property type="entry name" value="JDOMAIN"/>
</dbReference>
<reference evidence="6 7" key="1">
    <citation type="submission" date="2019-02" db="EMBL/GenBank/DDBJ databases">
        <title>Kribbella capetownensis sp. nov. and Kribbella speibonae sp. nov., isolated from soil.</title>
        <authorList>
            <person name="Curtis S.M."/>
            <person name="Norton I."/>
            <person name="Everest G.J."/>
            <person name="Meyers P.R."/>
        </authorList>
    </citation>
    <scope>NUCLEOTIDE SEQUENCE [LARGE SCALE GENOMIC DNA]</scope>
    <source>
        <strain evidence="6 7">NRRL B-24813</strain>
    </source>
</reference>
<evidence type="ECO:0000259" key="5">
    <source>
        <dbReference type="PROSITE" id="PS50076"/>
    </source>
</evidence>
<comment type="caution">
    <text evidence="6">The sequence shown here is derived from an EMBL/GenBank/DDBJ whole genome shotgun (WGS) entry which is preliminary data.</text>
</comment>
<keyword evidence="2" id="KW-0346">Stress response</keyword>
<dbReference type="InterPro" id="IPR002939">
    <property type="entry name" value="DnaJ_C"/>
</dbReference>
<dbReference type="InterPro" id="IPR001623">
    <property type="entry name" value="DnaJ_domain"/>
</dbReference>
<dbReference type="PROSITE" id="PS00636">
    <property type="entry name" value="DNAJ_1"/>
    <property type="match status" value="1"/>
</dbReference>
<dbReference type="Pfam" id="PF00226">
    <property type="entry name" value="DnaJ"/>
    <property type="match status" value="1"/>
</dbReference>
<evidence type="ECO:0000313" key="6">
    <source>
        <dbReference type="EMBL" id="TCC50369.1"/>
    </source>
</evidence>
<dbReference type="Gene3D" id="2.60.260.20">
    <property type="entry name" value="Urease metallochaperone UreE, N-terminal domain"/>
    <property type="match status" value="2"/>
</dbReference>
<dbReference type="GO" id="GO:0051082">
    <property type="term" value="F:unfolded protein binding"/>
    <property type="evidence" value="ECO:0007669"/>
    <property type="project" value="InterPro"/>
</dbReference>
<dbReference type="Proteomes" id="UP000291144">
    <property type="component" value="Unassembled WGS sequence"/>
</dbReference>
<dbReference type="PANTHER" id="PTHR43096:SF54">
    <property type="entry name" value="CHAPERONE PROTEIN DNAJ 1"/>
    <property type="match status" value="1"/>
</dbReference>
<gene>
    <name evidence="6" type="ORF">E0H73_41805</name>
</gene>
<feature type="region of interest" description="Disordered" evidence="4">
    <location>
        <begin position="89"/>
        <end position="114"/>
    </location>
</feature>
<protein>
    <submittedName>
        <fullName evidence="6">J domain-containing protein</fullName>
    </submittedName>
</protein>
<feature type="domain" description="J" evidence="5">
    <location>
        <begin position="6"/>
        <end position="70"/>
    </location>
</feature>
<dbReference type="Gene3D" id="1.10.287.110">
    <property type="entry name" value="DnaJ domain"/>
    <property type="match status" value="1"/>
</dbReference>
<keyword evidence="1" id="KW-0235">DNA replication</keyword>
<keyword evidence="3" id="KW-0143">Chaperone</keyword>
<dbReference type="CDD" id="cd06257">
    <property type="entry name" value="DnaJ"/>
    <property type="match status" value="1"/>
</dbReference>
<dbReference type="EMBL" id="SJKB01000025">
    <property type="protein sequence ID" value="TCC50369.1"/>
    <property type="molecule type" value="Genomic_DNA"/>
</dbReference>
<dbReference type="SUPFAM" id="SSF46565">
    <property type="entry name" value="Chaperone J-domain"/>
    <property type="match status" value="1"/>
</dbReference>
<evidence type="ECO:0000256" key="1">
    <source>
        <dbReference type="ARBA" id="ARBA00022705"/>
    </source>
</evidence>
<dbReference type="FunFam" id="2.60.260.20:FF:000013">
    <property type="entry name" value="DnaJ subfamily B member 11"/>
    <property type="match status" value="1"/>
</dbReference>
<evidence type="ECO:0000313" key="7">
    <source>
        <dbReference type="Proteomes" id="UP000291144"/>
    </source>
</evidence>
<dbReference type="GO" id="GO:0042026">
    <property type="term" value="P:protein refolding"/>
    <property type="evidence" value="ECO:0007669"/>
    <property type="project" value="TreeGrafter"/>
</dbReference>
<dbReference type="InterPro" id="IPR018253">
    <property type="entry name" value="DnaJ_domain_CS"/>
</dbReference>
<dbReference type="SMART" id="SM00271">
    <property type="entry name" value="DnaJ"/>
    <property type="match status" value="1"/>
</dbReference>
<accession>A0A4R0JTU2</accession>
<dbReference type="GO" id="GO:0005737">
    <property type="term" value="C:cytoplasm"/>
    <property type="evidence" value="ECO:0007669"/>
    <property type="project" value="TreeGrafter"/>
</dbReference>
<dbReference type="Pfam" id="PF01556">
    <property type="entry name" value="DnaJ_C"/>
    <property type="match status" value="1"/>
</dbReference>
<keyword evidence="7" id="KW-1185">Reference proteome</keyword>
<name>A0A4R0JTU2_9ACTN</name>
<sequence length="325" mass="35438">MASDTDFYSILGVSRDAGKDEIQRAYRKLAREYHPDVNKDPAAEERFKQISEAYDVLRDPKQRERYDAFGPDFRRVPPDMDPADYARARAGAERRTSSRGDPWGGGTGTWEEWPEGVRFSSGSAEGIDLDDLLGGIFGGRGRRGGPIPGSDQEVEIELSVEDAYHGGSRSLTVEGAGGTRTLNVKIPPGVVNGQRIRLGGQGAQGLGGGAAGDLYLIVRIADHPRYRLDGRDIHVDLPLAAWEGALGASVEITTPGGPATVKVPKGTSTGRQLRLRGRGLPNPKGRPGDLYADVKLMVPHRLTREEERLFEELAGTSKFDPRRRR</sequence>
<dbReference type="PANTHER" id="PTHR43096">
    <property type="entry name" value="DNAJ HOMOLOG 1, MITOCHONDRIAL-RELATED"/>
    <property type="match status" value="1"/>
</dbReference>
<dbReference type="RefSeq" id="WP_131366200.1">
    <property type="nucleotide sequence ID" value="NZ_SJKB01000025.1"/>
</dbReference>
<dbReference type="AlphaFoldDB" id="A0A4R0JTU2"/>
<dbReference type="InterPro" id="IPR036869">
    <property type="entry name" value="J_dom_sf"/>
</dbReference>
<evidence type="ECO:0000256" key="4">
    <source>
        <dbReference type="SAM" id="MobiDB-lite"/>
    </source>
</evidence>